<evidence type="ECO:0000259" key="12">
    <source>
        <dbReference type="Pfam" id="PF01643"/>
    </source>
</evidence>
<dbReference type="InterPro" id="IPR045023">
    <property type="entry name" value="FATA/B"/>
</dbReference>
<dbReference type="AlphaFoldDB" id="A0A1S3U3W9"/>
<dbReference type="GO" id="GO:0000036">
    <property type="term" value="F:acyl carrier activity"/>
    <property type="evidence" value="ECO:0007669"/>
    <property type="project" value="TreeGrafter"/>
</dbReference>
<evidence type="ECO:0000256" key="6">
    <source>
        <dbReference type="ARBA" id="ARBA00022801"/>
    </source>
</evidence>
<proteinExistence type="inferred from homology"/>
<evidence type="ECO:0000313" key="15">
    <source>
        <dbReference type="RefSeq" id="XP_014500723.1"/>
    </source>
</evidence>
<dbReference type="RefSeq" id="XP_014500723.1">
    <property type="nucleotide sequence ID" value="XM_014645237.2"/>
</dbReference>
<keyword evidence="7 11" id="KW-0276">Fatty acid metabolism</keyword>
<dbReference type="STRING" id="3916.A0A1S3U3W9"/>
<protein>
    <recommendedName>
        <fullName evidence="11">Acyl-[acyl-carrier-protein] hydrolase</fullName>
        <ecNumber evidence="11">3.1.2.-</ecNumber>
    </recommendedName>
</protein>
<dbReference type="Gene3D" id="3.10.129.10">
    <property type="entry name" value="Hotdog Thioesterase"/>
    <property type="match status" value="1"/>
</dbReference>
<dbReference type="InterPro" id="IPR002864">
    <property type="entry name" value="Acyl-ACP_thioesterase_NHD"/>
</dbReference>
<reference evidence="14" key="1">
    <citation type="journal article" date="2014" name="Nat. Commun.">
        <title>Genome sequence of mungbean and insights into evolution within Vigna species.</title>
        <authorList>
            <person name="Kang Y.J."/>
            <person name="Kim S.K."/>
            <person name="Kim M.Y."/>
            <person name="Lestari P."/>
            <person name="Kim K.H."/>
            <person name="Ha B.K."/>
            <person name="Jun T.H."/>
            <person name="Hwang W.J."/>
            <person name="Lee T."/>
            <person name="Lee J."/>
            <person name="Shim S."/>
            <person name="Yoon M.Y."/>
            <person name="Jang Y.E."/>
            <person name="Han K.S."/>
            <person name="Taeprayoon P."/>
            <person name="Yoon N."/>
            <person name="Somta P."/>
            <person name="Tanya P."/>
            <person name="Kim K.S."/>
            <person name="Gwag J.G."/>
            <person name="Moon J.K."/>
            <person name="Lee Y.H."/>
            <person name="Park B.S."/>
            <person name="Bombarely A."/>
            <person name="Doyle J.J."/>
            <person name="Jackson S.A."/>
            <person name="Schafleitner R."/>
            <person name="Srinives P."/>
            <person name="Varshney R.K."/>
            <person name="Lee S.H."/>
        </authorList>
    </citation>
    <scope>NUCLEOTIDE SEQUENCE [LARGE SCALE GENOMIC DNA]</scope>
    <source>
        <strain evidence="14">cv. VC1973A</strain>
    </source>
</reference>
<dbReference type="GO" id="GO:0016297">
    <property type="term" value="F:fatty acyl-[ACP] hydrolase activity"/>
    <property type="evidence" value="ECO:0007669"/>
    <property type="project" value="InterPro"/>
</dbReference>
<keyword evidence="10 11" id="KW-0275">Fatty acid biosynthesis</keyword>
<dbReference type="GO" id="GO:0009507">
    <property type="term" value="C:chloroplast"/>
    <property type="evidence" value="ECO:0007669"/>
    <property type="project" value="UniProtKB-SubCell"/>
</dbReference>
<dbReference type="PANTHER" id="PTHR31727:SF5">
    <property type="entry name" value="ACYL-[ACYL-CARRIER-PROTEIN] HYDROLASE"/>
    <property type="match status" value="1"/>
</dbReference>
<accession>A0A1S3U3W9</accession>
<dbReference type="InterPro" id="IPR029069">
    <property type="entry name" value="HotDog_dom_sf"/>
</dbReference>
<evidence type="ECO:0000256" key="2">
    <source>
        <dbReference type="ARBA" id="ARBA00006500"/>
    </source>
</evidence>
<dbReference type="KEGG" id="vra:106761669"/>
<keyword evidence="8" id="KW-0809">Transit peptide</keyword>
<evidence type="ECO:0000256" key="1">
    <source>
        <dbReference type="ARBA" id="ARBA00004229"/>
    </source>
</evidence>
<evidence type="ECO:0000256" key="5">
    <source>
        <dbReference type="ARBA" id="ARBA00022640"/>
    </source>
</evidence>
<dbReference type="CDD" id="cd00586">
    <property type="entry name" value="4HBT"/>
    <property type="match status" value="1"/>
</dbReference>
<name>A0A1S3U3W9_VIGRR</name>
<dbReference type="InterPro" id="IPR049427">
    <property type="entry name" value="Acyl-ACP_TE_C"/>
</dbReference>
<feature type="domain" description="Acyl-ACP thioesterase-like C-terminal" evidence="13">
    <location>
        <begin position="263"/>
        <end position="371"/>
    </location>
</feature>
<sequence length="377" mass="43426">MAAISSIRLQFPRNLNDSRKRNTSFHAPCNITNVFNNKRTFLSVTASCSDNPRKMDTASRVNVNGIHVAEAPLQAGRLAKESAADEAIVTSLRGRFVEDKFVFRQIFVIRSYEIGPDKTATMETLMNFLQETALNHVTSSGIGGEGFGATREMSLRKLIWVVTRIQLQVQKYNKWGDEIEVDTWVDAAGKNGMRRDWIIRDHYTKEIITRATSTWVIMNRQTRRLSKIPEEVKQELVPFYLNRLAVPTEEVDCEKIDKLTDDTAERIRSGLAPRWNDMDANQHVNNVKYIGWILESVPIEVLEHYNMTSMTLEYRRECTQSNIVESMTCPTASVLESNNNSKNRKPDLQYTHLLRLQHDKADVVRARTEWNFKQNQQ</sequence>
<reference evidence="15" key="2">
    <citation type="submission" date="2025-08" db="UniProtKB">
        <authorList>
            <consortium name="RefSeq"/>
        </authorList>
    </citation>
    <scope>IDENTIFICATION</scope>
    <source>
        <tissue evidence="15">Leaf</tissue>
    </source>
</reference>
<evidence type="ECO:0000256" key="7">
    <source>
        <dbReference type="ARBA" id="ARBA00022832"/>
    </source>
</evidence>
<evidence type="ECO:0000256" key="9">
    <source>
        <dbReference type="ARBA" id="ARBA00023098"/>
    </source>
</evidence>
<dbReference type="EC" id="3.1.2.-" evidence="11"/>
<organism evidence="14 15">
    <name type="scientific">Vigna radiata var. radiata</name>
    <name type="common">Mung bean</name>
    <name type="synonym">Phaseolus aureus</name>
    <dbReference type="NCBI Taxonomy" id="3916"/>
    <lineage>
        <taxon>Eukaryota</taxon>
        <taxon>Viridiplantae</taxon>
        <taxon>Streptophyta</taxon>
        <taxon>Embryophyta</taxon>
        <taxon>Tracheophyta</taxon>
        <taxon>Spermatophyta</taxon>
        <taxon>Magnoliopsida</taxon>
        <taxon>eudicotyledons</taxon>
        <taxon>Gunneridae</taxon>
        <taxon>Pentapetalae</taxon>
        <taxon>rosids</taxon>
        <taxon>fabids</taxon>
        <taxon>Fabales</taxon>
        <taxon>Fabaceae</taxon>
        <taxon>Papilionoideae</taxon>
        <taxon>50 kb inversion clade</taxon>
        <taxon>NPAAA clade</taxon>
        <taxon>indigoferoid/millettioid clade</taxon>
        <taxon>Phaseoleae</taxon>
        <taxon>Vigna</taxon>
    </lineage>
</organism>
<evidence type="ECO:0000313" key="14">
    <source>
        <dbReference type="Proteomes" id="UP000087766"/>
    </source>
</evidence>
<comment type="similarity">
    <text evidence="2 11">Belongs to the acyl-ACP thioesterase family.</text>
</comment>
<evidence type="ECO:0000256" key="10">
    <source>
        <dbReference type="ARBA" id="ARBA00023160"/>
    </source>
</evidence>
<dbReference type="Pfam" id="PF20791">
    <property type="entry name" value="Acyl-ACP_TE_C"/>
    <property type="match status" value="1"/>
</dbReference>
<dbReference type="FunFam" id="3.10.129.10:FF:000014">
    <property type="entry name" value="Acyl-[acyl-carrier-protein] hydrolase"/>
    <property type="match status" value="1"/>
</dbReference>
<evidence type="ECO:0000256" key="3">
    <source>
        <dbReference type="ARBA" id="ARBA00022516"/>
    </source>
</evidence>
<keyword evidence="4 11" id="KW-0150">Chloroplast</keyword>
<keyword evidence="3 11" id="KW-0444">Lipid biosynthesis</keyword>
<comment type="function">
    <text evidence="11">Plays an essential role in chain termination during de novo fatty acid synthesis.</text>
</comment>
<gene>
    <name evidence="15" type="primary">LOC106761669</name>
</gene>
<keyword evidence="14" id="KW-1185">Reference proteome</keyword>
<evidence type="ECO:0000256" key="11">
    <source>
        <dbReference type="RuleBase" id="RU363096"/>
    </source>
</evidence>
<keyword evidence="5 11" id="KW-0934">Plastid</keyword>
<dbReference type="Pfam" id="PF01643">
    <property type="entry name" value="Acyl-ACP_TE"/>
    <property type="match status" value="1"/>
</dbReference>
<dbReference type="PANTHER" id="PTHR31727">
    <property type="entry name" value="OLEOYL-ACYL CARRIER PROTEIN THIOESTERASE 1, CHLOROPLASTIC"/>
    <property type="match status" value="1"/>
</dbReference>
<keyword evidence="9 11" id="KW-0443">Lipid metabolism</keyword>
<keyword evidence="6 11" id="KW-0378">Hydrolase</keyword>
<dbReference type="GeneID" id="106761669"/>
<dbReference type="OrthoDB" id="618395at2759"/>
<dbReference type="SUPFAM" id="SSF54637">
    <property type="entry name" value="Thioesterase/thiol ester dehydrase-isomerase"/>
    <property type="match status" value="2"/>
</dbReference>
<feature type="domain" description="Acyl-ACP thioesterase N-terminal hotdog" evidence="12">
    <location>
        <begin position="102"/>
        <end position="235"/>
    </location>
</feature>
<comment type="subcellular location">
    <subcellularLocation>
        <location evidence="1 11">Plastid</location>
        <location evidence="1 11">Chloroplast</location>
    </subcellularLocation>
</comment>
<evidence type="ECO:0000256" key="4">
    <source>
        <dbReference type="ARBA" id="ARBA00022528"/>
    </source>
</evidence>
<evidence type="ECO:0000256" key="8">
    <source>
        <dbReference type="ARBA" id="ARBA00022946"/>
    </source>
</evidence>
<dbReference type="Proteomes" id="UP000087766">
    <property type="component" value="Chromosome 5"/>
</dbReference>
<evidence type="ECO:0000259" key="13">
    <source>
        <dbReference type="Pfam" id="PF20791"/>
    </source>
</evidence>